<name>A0A8I1ACI0_THEIN</name>
<keyword evidence="3" id="KW-0812">Transmembrane</keyword>
<evidence type="ECO:0000256" key="3">
    <source>
        <dbReference type="SAM" id="Phobius"/>
    </source>
</evidence>
<keyword evidence="3" id="KW-1133">Transmembrane helix</keyword>
<organism evidence="4 5">
    <name type="scientific">Thermoactinomyces intermedius</name>
    <dbReference type="NCBI Taxonomy" id="2024"/>
    <lineage>
        <taxon>Bacteria</taxon>
        <taxon>Bacillati</taxon>
        <taxon>Bacillota</taxon>
        <taxon>Bacilli</taxon>
        <taxon>Bacillales</taxon>
        <taxon>Thermoactinomycetaceae</taxon>
        <taxon>Thermoactinomyces</taxon>
    </lineage>
</organism>
<evidence type="ECO:0000256" key="2">
    <source>
        <dbReference type="ARBA" id="ARBA00023136"/>
    </source>
</evidence>
<proteinExistence type="inferred from homology"/>
<dbReference type="PANTHER" id="PTHR22550">
    <property type="entry name" value="SPORE GERMINATION PROTEIN"/>
    <property type="match status" value="1"/>
</dbReference>
<sequence>MIKRHFYRKRKKDIHENKQSADTDRLKNNLETNVNYFNKLTEQHPDLTIRSFRIGGTNIQAACLFMKEMVDEKIISEQILDRLMHNWDEFSTRETGFIQSDEIIHFIKNHVLSFYKLKVIQSYSEIFTHLIRGSTAVLVDGCDQAIVMATSKKLTTSLGPSETEAIVRGPQIGFTNSLEVNLALLRQSLATPNLTYKSYVLGRRTQRKASVVYIQDLADPELVKTVDQRIKEIDIDEVLDTSYIEHLIEDNTFSPFPQVQDTERPDRVAGALTEGRVAILLDGTSFALIVPVTFWMFLQSPEDYYTRWIPGILLRYLRYMSAFLSISLPAFYIAFTSFHQGLIPTRLAMSIAATREGVPFPSVLEALFMEVAVEVLREAGLRLPKSVGQTVGIVGGLVIGESAAQAGIVSPILLVVVAVTAISSFAIPQYNAGIALRYLRFVLMLFAAFFGLYGIIIFFLLTMTHLVRLESFGFPYLAPIVPIRTQDWKDILFRSPLSRTNRRPVTLKPQDPVRQKQ</sequence>
<dbReference type="InterPro" id="IPR050768">
    <property type="entry name" value="UPF0353/GerABKA_families"/>
</dbReference>
<feature type="transmembrane region" description="Helical" evidence="3">
    <location>
        <begin position="439"/>
        <end position="461"/>
    </location>
</feature>
<comment type="caution">
    <text evidence="4">The sequence shown here is derived from an EMBL/GenBank/DDBJ whole genome shotgun (WGS) entry which is preliminary data.</text>
</comment>
<accession>A0A8I1ACI0</accession>
<keyword evidence="2 3" id="KW-0472">Membrane</keyword>
<evidence type="ECO:0000313" key="5">
    <source>
        <dbReference type="Proteomes" id="UP000633619"/>
    </source>
</evidence>
<dbReference type="Pfam" id="PF03323">
    <property type="entry name" value="GerA"/>
    <property type="match status" value="1"/>
</dbReference>
<dbReference type="GO" id="GO:0016020">
    <property type="term" value="C:membrane"/>
    <property type="evidence" value="ECO:0007669"/>
    <property type="project" value="InterPro"/>
</dbReference>
<protein>
    <submittedName>
        <fullName evidence="4">Spore germination protein</fullName>
    </submittedName>
</protein>
<feature type="transmembrane region" description="Helical" evidence="3">
    <location>
        <begin position="317"/>
        <end position="338"/>
    </location>
</feature>
<keyword evidence="5" id="KW-1185">Reference proteome</keyword>
<evidence type="ECO:0000256" key="1">
    <source>
        <dbReference type="ARBA" id="ARBA00005278"/>
    </source>
</evidence>
<dbReference type="Proteomes" id="UP000633619">
    <property type="component" value="Unassembled WGS sequence"/>
</dbReference>
<dbReference type="PANTHER" id="PTHR22550:SF5">
    <property type="entry name" value="LEUCINE ZIPPER PROTEIN 4"/>
    <property type="match status" value="1"/>
</dbReference>
<reference evidence="4 5" key="1">
    <citation type="submission" date="2020-12" db="EMBL/GenBank/DDBJ databases">
        <title>WGS of Thermoactinomyces spp.</title>
        <authorList>
            <person name="Cheng K."/>
        </authorList>
    </citation>
    <scope>NUCLEOTIDE SEQUENCE [LARGE SCALE GENOMIC DNA]</scope>
    <source>
        <strain evidence="5">CICC 10671\DSM 43846</strain>
    </source>
</reference>
<evidence type="ECO:0000313" key="4">
    <source>
        <dbReference type="EMBL" id="MBH8594834.1"/>
    </source>
</evidence>
<feature type="transmembrane region" description="Helical" evidence="3">
    <location>
        <begin position="408"/>
        <end position="427"/>
    </location>
</feature>
<feature type="transmembrane region" description="Helical" evidence="3">
    <location>
        <begin position="277"/>
        <end position="297"/>
    </location>
</feature>
<dbReference type="GO" id="GO:0009847">
    <property type="term" value="P:spore germination"/>
    <property type="evidence" value="ECO:0007669"/>
    <property type="project" value="InterPro"/>
</dbReference>
<dbReference type="RefSeq" id="WP_181732491.1">
    <property type="nucleotide sequence ID" value="NZ_JACEIR010000008.1"/>
</dbReference>
<dbReference type="PIRSF" id="PIRSF005690">
    <property type="entry name" value="GerBA"/>
    <property type="match status" value="1"/>
</dbReference>
<comment type="similarity">
    <text evidence="1">Belongs to the GerABKA family.</text>
</comment>
<dbReference type="EMBL" id="JAECVW010000002">
    <property type="protein sequence ID" value="MBH8594834.1"/>
    <property type="molecule type" value="Genomic_DNA"/>
</dbReference>
<gene>
    <name evidence="4" type="ORF">I8U20_05755</name>
</gene>
<dbReference type="AlphaFoldDB" id="A0A8I1ACI0"/>
<dbReference type="InterPro" id="IPR004995">
    <property type="entry name" value="Spore_Ger"/>
</dbReference>